<dbReference type="Gene3D" id="3.100.10.10">
    <property type="match status" value="1"/>
</dbReference>
<dbReference type="InterPro" id="IPR022947">
    <property type="entry name" value="Ribosomal_eL18_arc"/>
</dbReference>
<dbReference type="PANTHER" id="PTHR10934">
    <property type="entry name" value="60S RIBOSOMAL PROTEIN L18"/>
    <property type="match status" value="1"/>
</dbReference>
<proteinExistence type="inferred from homology"/>
<dbReference type="InterPro" id="IPR021131">
    <property type="entry name" value="Ribosomal_uL15/eL18"/>
</dbReference>
<dbReference type="RefSeq" id="WP_058739651.1">
    <property type="nucleotide sequence ID" value="NZ_CP011266.1"/>
</dbReference>
<dbReference type="SUPFAM" id="SSF52080">
    <property type="entry name" value="Ribosomal proteins L15p and L18e"/>
    <property type="match status" value="1"/>
</dbReference>
<sequence>MVKKIIKTNPNLIELINKLNKQSKSEDAAIWKDVANRLSRSNRRTAEVNLSDINRHADADETILVPGKVLSNGELDKKVNVVALKFSAKAQEKIESAGGECISIDEIIETNPKGSNIRIIE</sequence>
<evidence type="ECO:0000313" key="6">
    <source>
        <dbReference type="EMBL" id="ALT69417.1"/>
    </source>
</evidence>
<protein>
    <recommendedName>
        <fullName evidence="4">Large ribosomal subunit protein eL18</fullName>
    </recommendedName>
</protein>
<dbReference type="InterPro" id="IPR036227">
    <property type="entry name" value="Ribosomal_uL15/eL18_sf"/>
</dbReference>
<keyword evidence="7" id="KW-1185">Reference proteome</keyword>
<evidence type="ECO:0000256" key="3">
    <source>
        <dbReference type="ARBA" id="ARBA00023274"/>
    </source>
</evidence>
<evidence type="ECO:0000256" key="2">
    <source>
        <dbReference type="ARBA" id="ARBA00022980"/>
    </source>
</evidence>
<dbReference type="PANTHER" id="PTHR10934:SF2">
    <property type="entry name" value="LARGE RIBOSOMAL SUBUNIT PROTEIN EL18"/>
    <property type="match status" value="1"/>
</dbReference>
<dbReference type="PROSITE" id="PS00475">
    <property type="entry name" value="RIBOSOMAL_L15"/>
    <property type="match status" value="1"/>
</dbReference>
<dbReference type="GO" id="GO:0003723">
    <property type="term" value="F:RNA binding"/>
    <property type="evidence" value="ECO:0007669"/>
    <property type="project" value="TreeGrafter"/>
</dbReference>
<dbReference type="InterPro" id="IPR001196">
    <property type="entry name" value="Ribosomal_uL15_CS"/>
</dbReference>
<evidence type="ECO:0000259" key="5">
    <source>
        <dbReference type="Pfam" id="PF17135"/>
    </source>
</evidence>
<reference evidence="6 7" key="1">
    <citation type="submission" date="2015-04" db="EMBL/GenBank/DDBJ databases">
        <title>The complete genome sequence of the rumen methanogen Methanobrevibacter millerae SM9.</title>
        <authorList>
            <person name="Leahy S.C."/>
            <person name="Kelly W.J."/>
            <person name="Pacheco D.M."/>
            <person name="Li D."/>
            <person name="Altermann E."/>
            <person name="Attwood G.T."/>
        </authorList>
    </citation>
    <scope>NUCLEOTIDE SEQUENCE [LARGE SCALE GENOMIC DNA]</scope>
    <source>
        <strain evidence="6 7">SM9</strain>
    </source>
</reference>
<dbReference type="AlphaFoldDB" id="A0A0U3DSS8"/>
<keyword evidence="3 4" id="KW-0687">Ribonucleoprotein</keyword>
<evidence type="ECO:0000256" key="4">
    <source>
        <dbReference type="HAMAP-Rule" id="MF_00329"/>
    </source>
</evidence>
<dbReference type="GO" id="GO:0006412">
    <property type="term" value="P:translation"/>
    <property type="evidence" value="ECO:0007669"/>
    <property type="project" value="UniProtKB-UniRule"/>
</dbReference>
<dbReference type="HAMAP" id="MF_00329">
    <property type="entry name" value="Ribosomal_eL18"/>
    <property type="match status" value="1"/>
</dbReference>
<feature type="domain" description="Large ribosomal subunit protein uL15/eL18" evidence="5">
    <location>
        <begin position="12"/>
        <end position="119"/>
    </location>
</feature>
<dbReference type="GeneID" id="26736591"/>
<dbReference type="PATRIC" id="fig|230361.4.peg.1709"/>
<dbReference type="GO" id="GO:0022625">
    <property type="term" value="C:cytosolic large ribosomal subunit"/>
    <property type="evidence" value="ECO:0007669"/>
    <property type="project" value="TreeGrafter"/>
</dbReference>
<gene>
    <name evidence="4" type="primary">rpl18e</name>
    <name evidence="6" type="ORF">sm9_1650</name>
</gene>
<dbReference type="EMBL" id="CP011266">
    <property type="protein sequence ID" value="ALT69417.1"/>
    <property type="molecule type" value="Genomic_DNA"/>
</dbReference>
<dbReference type="InterPro" id="IPR000039">
    <property type="entry name" value="Ribosomal_eL18"/>
</dbReference>
<evidence type="ECO:0000313" key="7">
    <source>
        <dbReference type="Proteomes" id="UP000067738"/>
    </source>
</evidence>
<dbReference type="Proteomes" id="UP000067738">
    <property type="component" value="Chromosome"/>
</dbReference>
<keyword evidence="2 4" id="KW-0689">Ribosomal protein</keyword>
<comment type="similarity">
    <text evidence="1 4">Belongs to the eukaryotic ribosomal protein eL18 family.</text>
</comment>
<dbReference type="GO" id="GO:0003735">
    <property type="term" value="F:structural constituent of ribosome"/>
    <property type="evidence" value="ECO:0007669"/>
    <property type="project" value="InterPro"/>
</dbReference>
<dbReference type="KEGG" id="mmil:sm9_1650"/>
<evidence type="ECO:0000256" key="1">
    <source>
        <dbReference type="ARBA" id="ARBA00006815"/>
    </source>
</evidence>
<dbReference type="Pfam" id="PF17135">
    <property type="entry name" value="Ribosomal_L18"/>
    <property type="match status" value="1"/>
</dbReference>
<accession>A0A0U3DSS8</accession>
<organism evidence="6 7">
    <name type="scientific">Methanobrevibacter millerae</name>
    <dbReference type="NCBI Taxonomy" id="230361"/>
    <lineage>
        <taxon>Archaea</taxon>
        <taxon>Methanobacteriati</taxon>
        <taxon>Methanobacteriota</taxon>
        <taxon>Methanomada group</taxon>
        <taxon>Methanobacteria</taxon>
        <taxon>Methanobacteriales</taxon>
        <taxon>Methanobacteriaceae</taxon>
        <taxon>Methanobrevibacter</taxon>
    </lineage>
</organism>
<dbReference type="OrthoDB" id="11309at2157"/>
<dbReference type="NCBIfam" id="NF003079">
    <property type="entry name" value="PRK04005.1"/>
    <property type="match status" value="1"/>
</dbReference>
<name>A0A0U3DSS8_9EURY</name>